<evidence type="ECO:0008006" key="3">
    <source>
        <dbReference type="Google" id="ProtNLM"/>
    </source>
</evidence>
<dbReference type="OrthoDB" id="6369184at2759"/>
<dbReference type="PANTHER" id="PTHR47537:SF2">
    <property type="entry name" value="CUBILIN"/>
    <property type="match status" value="1"/>
</dbReference>
<dbReference type="SUPFAM" id="SSF49854">
    <property type="entry name" value="Spermadhesin, CUB domain"/>
    <property type="match status" value="1"/>
</dbReference>
<reference evidence="1" key="1">
    <citation type="submission" date="2022-01" db="EMBL/GenBank/DDBJ databases">
        <authorList>
            <person name="King R."/>
        </authorList>
    </citation>
    <scope>NUCLEOTIDE SEQUENCE</scope>
</reference>
<organism evidence="1 2">
    <name type="scientific">Nezara viridula</name>
    <name type="common">Southern green stink bug</name>
    <name type="synonym">Cimex viridulus</name>
    <dbReference type="NCBI Taxonomy" id="85310"/>
    <lineage>
        <taxon>Eukaryota</taxon>
        <taxon>Metazoa</taxon>
        <taxon>Ecdysozoa</taxon>
        <taxon>Arthropoda</taxon>
        <taxon>Hexapoda</taxon>
        <taxon>Insecta</taxon>
        <taxon>Pterygota</taxon>
        <taxon>Neoptera</taxon>
        <taxon>Paraneoptera</taxon>
        <taxon>Hemiptera</taxon>
        <taxon>Heteroptera</taxon>
        <taxon>Panheteroptera</taxon>
        <taxon>Pentatomomorpha</taxon>
        <taxon>Pentatomoidea</taxon>
        <taxon>Pentatomidae</taxon>
        <taxon>Pentatominae</taxon>
        <taxon>Nezara</taxon>
    </lineage>
</organism>
<gene>
    <name evidence="1" type="ORF">NEZAVI_LOCUS14482</name>
</gene>
<dbReference type="GO" id="GO:0005886">
    <property type="term" value="C:plasma membrane"/>
    <property type="evidence" value="ECO:0007669"/>
    <property type="project" value="TreeGrafter"/>
</dbReference>
<dbReference type="InterPro" id="IPR053207">
    <property type="entry name" value="Non-NMDA_GluR_Accessory"/>
</dbReference>
<dbReference type="PANTHER" id="PTHR47537">
    <property type="entry name" value="CUBILIN"/>
    <property type="match status" value="1"/>
</dbReference>
<evidence type="ECO:0000313" key="1">
    <source>
        <dbReference type="EMBL" id="CAH1406571.1"/>
    </source>
</evidence>
<dbReference type="EMBL" id="OV725082">
    <property type="protein sequence ID" value="CAH1406571.1"/>
    <property type="molecule type" value="Genomic_DNA"/>
</dbReference>
<dbReference type="InterPro" id="IPR035914">
    <property type="entry name" value="Sperma_CUB_dom_sf"/>
</dbReference>
<dbReference type="Proteomes" id="UP001152798">
    <property type="component" value="Chromosome 6"/>
</dbReference>
<protein>
    <recommendedName>
        <fullName evidence="3">CUB domain-containing protein</fullName>
    </recommendedName>
</protein>
<name>A0A9P0MWT1_NEZVI</name>
<keyword evidence="2" id="KW-1185">Reference proteome</keyword>
<accession>A0A9P0MWT1</accession>
<proteinExistence type="predicted"/>
<evidence type="ECO:0000313" key="2">
    <source>
        <dbReference type="Proteomes" id="UP001152798"/>
    </source>
</evidence>
<dbReference type="Gene3D" id="2.60.120.290">
    <property type="entry name" value="Spermadhesin, CUB domain"/>
    <property type="match status" value="1"/>
</dbReference>
<sequence>MEVLSDANVDVFSSGRIQGGPKSMGNMCDAGSASDYVEFSNFMGLDRKYTRQCGQLTPFEVESERKFFRVTFRSNDRLDGTGFNASFLFIEDPTPSPTPQPTSAAVVHLLGQY</sequence>
<feature type="non-terminal residue" evidence="1">
    <location>
        <position position="113"/>
    </location>
</feature>
<dbReference type="AlphaFoldDB" id="A0A9P0MWT1"/>